<dbReference type="InterPro" id="IPR036689">
    <property type="entry name" value="ESAT-6-like_sf"/>
</dbReference>
<dbReference type="SUPFAM" id="SSF140453">
    <property type="entry name" value="EsxAB dimer-like"/>
    <property type="match status" value="1"/>
</dbReference>
<organism evidence="1 2">
    <name type="scientific">Plantactinospora veratri</name>
    <dbReference type="NCBI Taxonomy" id="1436122"/>
    <lineage>
        <taxon>Bacteria</taxon>
        <taxon>Bacillati</taxon>
        <taxon>Actinomycetota</taxon>
        <taxon>Actinomycetes</taxon>
        <taxon>Micromonosporales</taxon>
        <taxon>Micromonosporaceae</taxon>
        <taxon>Plantactinospora</taxon>
    </lineage>
</organism>
<evidence type="ECO:0000313" key="1">
    <source>
        <dbReference type="EMBL" id="MEE6305613.1"/>
    </source>
</evidence>
<name>A0ABU7S6N5_9ACTN</name>
<evidence type="ECO:0000313" key="2">
    <source>
        <dbReference type="Proteomes" id="UP001339911"/>
    </source>
</evidence>
<accession>A0ABU7S6N5</accession>
<gene>
    <name evidence="1" type="ORF">V1634_02035</name>
</gene>
<dbReference type="Gene3D" id="1.20.1260.20">
    <property type="entry name" value="PPE superfamily"/>
    <property type="match status" value="1"/>
</dbReference>
<protein>
    <recommendedName>
        <fullName evidence="3">WXG100 family type VII secretion target</fullName>
    </recommendedName>
</protein>
<sequence>MTVKVKTADLRGYVALLNRNAEHNDEVLAYLREWCGAEMQAIDSEGLLAKALNFHDRIYADAENLITQLGRALRGSAAELAKAATLYDGSDQAAKERFEHQYSNPTAREGWEAGHSGFADYMNPLDVLGGTPAYKEFSDPTKILDKIGDATSISGTVLNFIQEVTGVNPLDRAGRFFAGNWEAYSKAAGAWRAIGEALERIGKNIDRGLASLDRAWEGSASEAAYATFQALANVFKDMLSRFTKVHKTYQEFAEFAMYTASLVVDTIKMAIDIALILVARRKGGPFAEAAAAFEMFKLVKYIGYFSWTLLTARGAIATIFGATAGTGSSPLRGVGVAGYDAPGV</sequence>
<dbReference type="InterPro" id="IPR038332">
    <property type="entry name" value="PPE_sf"/>
</dbReference>
<evidence type="ECO:0008006" key="3">
    <source>
        <dbReference type="Google" id="ProtNLM"/>
    </source>
</evidence>
<reference evidence="1 2" key="1">
    <citation type="submission" date="2024-01" db="EMBL/GenBank/DDBJ databases">
        <title>Genome insights into Plantactinospora veratri sp. nov.</title>
        <authorList>
            <person name="Wang L."/>
        </authorList>
    </citation>
    <scope>NUCLEOTIDE SEQUENCE [LARGE SCALE GENOMIC DNA]</scope>
    <source>
        <strain evidence="1 2">NEAU-FHS4</strain>
    </source>
</reference>
<keyword evidence="2" id="KW-1185">Reference proteome</keyword>
<dbReference type="Proteomes" id="UP001339911">
    <property type="component" value="Unassembled WGS sequence"/>
</dbReference>
<comment type="caution">
    <text evidence="1">The sequence shown here is derived from an EMBL/GenBank/DDBJ whole genome shotgun (WGS) entry which is preliminary data.</text>
</comment>
<proteinExistence type="predicted"/>
<dbReference type="RefSeq" id="WP_331205979.1">
    <property type="nucleotide sequence ID" value="NZ_JAZGQL010000001.1"/>
</dbReference>
<dbReference type="EMBL" id="JAZGQL010000001">
    <property type="protein sequence ID" value="MEE6305613.1"/>
    <property type="molecule type" value="Genomic_DNA"/>
</dbReference>